<organism evidence="2 3">
    <name type="scientific">Crenobacter cavernae</name>
    <dbReference type="NCBI Taxonomy" id="2290923"/>
    <lineage>
        <taxon>Bacteria</taxon>
        <taxon>Pseudomonadati</taxon>
        <taxon>Pseudomonadota</taxon>
        <taxon>Betaproteobacteria</taxon>
        <taxon>Neisseriales</taxon>
        <taxon>Neisseriaceae</taxon>
        <taxon>Crenobacter</taxon>
    </lineage>
</organism>
<comment type="caution">
    <text evidence="2">The sequence shown here is derived from an EMBL/GenBank/DDBJ whole genome shotgun (WGS) entry which is preliminary data.</text>
</comment>
<keyword evidence="3" id="KW-1185">Reference proteome</keyword>
<evidence type="ECO:0008006" key="4">
    <source>
        <dbReference type="Google" id="ProtNLM"/>
    </source>
</evidence>
<feature type="region of interest" description="Disordered" evidence="1">
    <location>
        <begin position="12"/>
        <end position="94"/>
    </location>
</feature>
<dbReference type="Proteomes" id="UP000290682">
    <property type="component" value="Unassembled WGS sequence"/>
</dbReference>
<evidence type="ECO:0000256" key="1">
    <source>
        <dbReference type="SAM" id="MobiDB-lite"/>
    </source>
</evidence>
<feature type="compositionally biased region" description="Basic and acidic residues" evidence="1">
    <location>
        <begin position="52"/>
        <end position="63"/>
    </location>
</feature>
<reference evidence="2 3" key="1">
    <citation type="submission" date="2018-10" db="EMBL/GenBank/DDBJ databases">
        <title>Draft genome of Fastidiocella sp. strain 375T, a bacterium isolated from a karstic cave dripping water.</title>
        <authorList>
            <person name="Coelho C."/>
            <person name="Verissimo A."/>
            <person name="Tiago I."/>
        </authorList>
    </citation>
    <scope>NUCLEOTIDE SEQUENCE [LARGE SCALE GENOMIC DNA]</scope>
    <source>
        <strain evidence="2 3">CAVE-375</strain>
    </source>
</reference>
<accession>A0ABY0FCH7</accession>
<proteinExistence type="predicted"/>
<feature type="compositionally biased region" description="Basic and acidic residues" evidence="1">
    <location>
        <begin position="71"/>
        <end position="94"/>
    </location>
</feature>
<name>A0ABY0FCH7_9NEIS</name>
<sequence length="94" mass="11190">MVCLALQAGEVAARERGEPHDREYAERQDEPPRRLRDLRMKEAIRYGDLSPEEARSPNRDYRRLSPPGAMQRDDDDRGRQRWRDTQRRSLEGNR</sequence>
<gene>
    <name evidence="2" type="ORF">EBB06_08045</name>
</gene>
<dbReference type="EMBL" id="REGR01000006">
    <property type="protein sequence ID" value="RXZ43818.1"/>
    <property type="molecule type" value="Genomic_DNA"/>
</dbReference>
<feature type="compositionally biased region" description="Basic and acidic residues" evidence="1">
    <location>
        <begin position="12"/>
        <end position="45"/>
    </location>
</feature>
<evidence type="ECO:0000313" key="2">
    <source>
        <dbReference type="EMBL" id="RXZ43818.1"/>
    </source>
</evidence>
<evidence type="ECO:0000313" key="3">
    <source>
        <dbReference type="Proteomes" id="UP000290682"/>
    </source>
</evidence>
<protein>
    <recommendedName>
        <fullName evidence="4">DUF4148 domain-containing protein</fullName>
    </recommendedName>
</protein>